<feature type="transmembrane region" description="Helical" evidence="13">
    <location>
        <begin position="89"/>
        <end position="108"/>
    </location>
</feature>
<dbReference type="eggNOG" id="COG0609">
    <property type="taxonomic scope" value="Bacteria"/>
</dbReference>
<keyword evidence="7 13" id="KW-1133">Transmembrane helix</keyword>
<name>D1VTB1_9FIRM</name>
<evidence type="ECO:0000256" key="11">
    <source>
        <dbReference type="ARBA" id="ARBA00031149"/>
    </source>
</evidence>
<feature type="transmembrane region" description="Helical" evidence="13">
    <location>
        <begin position="273"/>
        <end position="293"/>
    </location>
</feature>
<keyword evidence="4" id="KW-0813">Transport</keyword>
<reference evidence="14 15" key="1">
    <citation type="submission" date="2009-12" db="EMBL/GenBank/DDBJ databases">
        <title>Genome Sequence of Peptoniphilus lacrimalis 315-B.</title>
        <authorList>
            <person name="Durkin A.S."/>
            <person name="Madupu R."/>
            <person name="Torralba M."/>
            <person name="Methe B."/>
            <person name="Sutton G."/>
            <person name="Strausberg R.L."/>
            <person name="Nelson K.E."/>
        </authorList>
    </citation>
    <scope>NUCLEOTIDE SEQUENCE [LARGE SCALE GENOMIC DNA]</scope>
    <source>
        <strain evidence="14 15">315-B</strain>
    </source>
</reference>
<feature type="transmembrane region" description="Helical" evidence="13">
    <location>
        <begin position="192"/>
        <end position="211"/>
    </location>
</feature>
<evidence type="ECO:0000256" key="1">
    <source>
        <dbReference type="ARBA" id="ARBA00004651"/>
    </source>
</evidence>
<feature type="transmembrane region" description="Helical" evidence="13">
    <location>
        <begin position="232"/>
        <end position="258"/>
    </location>
</feature>
<accession>D1VTB1</accession>
<keyword evidence="6 13" id="KW-0812">Transmembrane</keyword>
<proteinExistence type="inferred from homology"/>
<dbReference type="Proteomes" id="UP000005711">
    <property type="component" value="Unassembled WGS sequence"/>
</dbReference>
<dbReference type="AlphaFoldDB" id="D1VTB1"/>
<comment type="caution">
    <text evidence="14">The sequence shown here is derived from an EMBL/GenBank/DDBJ whole genome shotgun (WGS) entry which is preliminary data.</text>
</comment>
<gene>
    <name evidence="14" type="primary">fhuB</name>
    <name evidence="14" type="ORF">HMPREF0628_0372</name>
</gene>
<feature type="transmembrane region" description="Helical" evidence="13">
    <location>
        <begin position="142"/>
        <end position="162"/>
    </location>
</feature>
<feature type="transmembrane region" description="Helical" evidence="13">
    <location>
        <begin position="114"/>
        <end position="135"/>
    </location>
</feature>
<dbReference type="FunFam" id="1.10.3470.10:FF:000001">
    <property type="entry name" value="Vitamin B12 ABC transporter permease BtuC"/>
    <property type="match status" value="1"/>
</dbReference>
<keyword evidence="9 13" id="KW-0472">Membrane</keyword>
<dbReference type="InterPro" id="IPR037294">
    <property type="entry name" value="ABC_BtuC-like"/>
</dbReference>
<comment type="function">
    <text evidence="10">Part of the binding-protein-dependent transport system for heme-iron. Responsible for the translocation of the substrate across the membrane.</text>
</comment>
<evidence type="ECO:0000256" key="8">
    <source>
        <dbReference type="ARBA" id="ARBA00023004"/>
    </source>
</evidence>
<evidence type="ECO:0000256" key="4">
    <source>
        <dbReference type="ARBA" id="ARBA00022448"/>
    </source>
</evidence>
<dbReference type="Gene3D" id="1.10.3470.10">
    <property type="entry name" value="ABC transporter involved in vitamin B12 uptake, BtuC"/>
    <property type="match status" value="1"/>
</dbReference>
<protein>
    <recommendedName>
        <fullName evidence="3">Probable heme-iron transport system permease protein IsdF</fullName>
    </recommendedName>
    <alternativeName>
        <fullName evidence="12">Iron-regulated surface determinant protein F</fullName>
    </alternativeName>
    <alternativeName>
        <fullName evidence="11">Staphylococcal iron-regulated protein G</fullName>
    </alternativeName>
</protein>
<comment type="subcellular location">
    <subcellularLocation>
        <location evidence="1">Cell membrane</location>
        <topology evidence="1">Multi-pass membrane protein</topology>
    </subcellularLocation>
</comment>
<evidence type="ECO:0000256" key="6">
    <source>
        <dbReference type="ARBA" id="ARBA00022692"/>
    </source>
</evidence>
<evidence type="ECO:0000256" key="3">
    <source>
        <dbReference type="ARBA" id="ARBA00018524"/>
    </source>
</evidence>
<keyword evidence="8" id="KW-0408">Iron</keyword>
<dbReference type="GO" id="GO:0033214">
    <property type="term" value="P:siderophore-iron import into cell"/>
    <property type="evidence" value="ECO:0007669"/>
    <property type="project" value="TreeGrafter"/>
</dbReference>
<dbReference type="GO" id="GO:0022857">
    <property type="term" value="F:transmembrane transporter activity"/>
    <property type="evidence" value="ECO:0007669"/>
    <property type="project" value="InterPro"/>
</dbReference>
<comment type="similarity">
    <text evidence="2">Belongs to the binding-protein-dependent transport system permease family. FecCD subfamily.</text>
</comment>
<dbReference type="CDD" id="cd06550">
    <property type="entry name" value="TM_ABC_iron-siderophores_like"/>
    <property type="match status" value="1"/>
</dbReference>
<dbReference type="Pfam" id="PF01032">
    <property type="entry name" value="FecCD"/>
    <property type="match status" value="1"/>
</dbReference>
<dbReference type="SUPFAM" id="SSF81345">
    <property type="entry name" value="ABC transporter involved in vitamin B12 uptake, BtuC"/>
    <property type="match status" value="1"/>
</dbReference>
<dbReference type="InterPro" id="IPR000522">
    <property type="entry name" value="ABC_transptr_permease_BtuC"/>
</dbReference>
<evidence type="ECO:0000313" key="14">
    <source>
        <dbReference type="EMBL" id="EFA90197.1"/>
    </source>
</evidence>
<evidence type="ECO:0000313" key="15">
    <source>
        <dbReference type="Proteomes" id="UP000005711"/>
    </source>
</evidence>
<organism evidence="14 15">
    <name type="scientific">Peptoniphilus lacrimalis 315-B</name>
    <dbReference type="NCBI Taxonomy" id="596330"/>
    <lineage>
        <taxon>Bacteria</taxon>
        <taxon>Bacillati</taxon>
        <taxon>Bacillota</taxon>
        <taxon>Tissierellia</taxon>
        <taxon>Tissierellales</taxon>
        <taxon>Peptoniphilaceae</taxon>
        <taxon>Peptoniphilus</taxon>
    </lineage>
</organism>
<dbReference type="PANTHER" id="PTHR30472">
    <property type="entry name" value="FERRIC ENTEROBACTIN TRANSPORT SYSTEM PERMEASE PROTEIN"/>
    <property type="match status" value="1"/>
</dbReference>
<evidence type="ECO:0000256" key="7">
    <source>
        <dbReference type="ARBA" id="ARBA00022989"/>
    </source>
</evidence>
<evidence type="ECO:0000256" key="12">
    <source>
        <dbReference type="ARBA" id="ARBA00031465"/>
    </source>
</evidence>
<dbReference type="PANTHER" id="PTHR30472:SF21">
    <property type="entry name" value="HEME-IRON TRANSPORT SYSTEM PERMEASE PROTEIN ISDF-RELATED"/>
    <property type="match status" value="1"/>
</dbReference>
<evidence type="ECO:0000256" key="5">
    <source>
        <dbReference type="ARBA" id="ARBA00022475"/>
    </source>
</evidence>
<keyword evidence="5" id="KW-1003">Cell membrane</keyword>
<evidence type="ECO:0000256" key="2">
    <source>
        <dbReference type="ARBA" id="ARBA00007935"/>
    </source>
</evidence>
<dbReference type="GO" id="GO:0005886">
    <property type="term" value="C:plasma membrane"/>
    <property type="evidence" value="ECO:0007669"/>
    <property type="project" value="UniProtKB-SubCell"/>
</dbReference>
<evidence type="ECO:0000256" key="10">
    <source>
        <dbReference type="ARBA" id="ARBA00025320"/>
    </source>
</evidence>
<dbReference type="RefSeq" id="WP_004824650.1">
    <property type="nucleotide sequence ID" value="NZ_ADDO01000035.1"/>
</dbReference>
<feature type="transmembrane region" description="Helical" evidence="13">
    <location>
        <begin position="57"/>
        <end position="77"/>
    </location>
</feature>
<feature type="transmembrane region" description="Helical" evidence="13">
    <location>
        <begin position="305"/>
        <end position="324"/>
    </location>
</feature>
<evidence type="ECO:0000256" key="9">
    <source>
        <dbReference type="ARBA" id="ARBA00023136"/>
    </source>
</evidence>
<sequence length="329" mass="35063">MKKTKTITVFSIAILILIILSLISAKAGSLEMSFSKLINGLFVEYDEEVASVFDLRFPRIIIAILAGASLAVSGVMLQAVMQNPLTDPGIIGISSAASLTGTLITLIFPSMFYMIPALSVIGGLIAYLLIYSLAWQGGTNPIKLILVGVALNLVFLGISDFIKQLNGGTLTNVQSIIEGNVAQKTWSDVKIMAIYGIIGLILAMFTIKSCNLLALEDATAKAIGVNVNRDRFLVALVAIILASISTSIVGIIGFLGLIVPHIARLIVGSNHKYLLPFSAILGSITLLLSDTLGRTIAYPYEIKPQVLMTVFGGIFFIGLLKIGGREYGN</sequence>
<keyword evidence="15" id="KW-1185">Reference proteome</keyword>
<evidence type="ECO:0000256" key="13">
    <source>
        <dbReference type="SAM" id="Phobius"/>
    </source>
</evidence>
<dbReference type="EMBL" id="ADDO01000035">
    <property type="protein sequence ID" value="EFA90197.1"/>
    <property type="molecule type" value="Genomic_DNA"/>
</dbReference>